<feature type="transmembrane region" description="Helical" evidence="10">
    <location>
        <begin position="1095"/>
        <end position="1115"/>
    </location>
</feature>
<comment type="subcellular location">
    <subcellularLocation>
        <location evidence="1">Endomembrane system</location>
        <topology evidence="1">Multi-pass membrane protein</topology>
    </subcellularLocation>
</comment>
<evidence type="ECO:0000256" key="9">
    <source>
        <dbReference type="PIRSR" id="PIRSR605150-3"/>
    </source>
</evidence>
<evidence type="ECO:0000256" key="6">
    <source>
        <dbReference type="ARBA" id="ARBA00023136"/>
    </source>
</evidence>
<gene>
    <name evidence="11" type="ORF">LUZ63_011983</name>
</gene>
<dbReference type="EMBL" id="JAMQYH010000003">
    <property type="protein sequence ID" value="KAJ1695285.1"/>
    <property type="molecule type" value="Genomic_DNA"/>
</dbReference>
<feature type="transmembrane region" description="Helical" evidence="10">
    <location>
        <begin position="1062"/>
        <end position="1083"/>
    </location>
</feature>
<dbReference type="GO" id="GO:0012505">
    <property type="term" value="C:endomembrane system"/>
    <property type="evidence" value="ECO:0007669"/>
    <property type="project" value="UniProtKB-SubCell"/>
</dbReference>
<keyword evidence="6 10" id="KW-0472">Membrane</keyword>
<feature type="transmembrane region" description="Helical" evidence="10">
    <location>
        <begin position="904"/>
        <end position="927"/>
    </location>
</feature>
<sequence length="1132" mass="127571">MASLPGETRSESSLSTGYIARRDPQSGLFIPVEDSTNSNGDYVSIQVPAPVSLDDHARLEGLYLMNTMLTGGFATKTRAHGMPRKVEERPVRAPDICHLPGCNNKALSKDTCQCRLKICAPCFIEAINHERGKLCPGCQMPYGNTNLNDFLGTNEARPRNEERIRRPAPSIATSMDFDTESIYSIGGYRRNHGILGNARVKLENKENHVRAASVDSNDDSIYGSPEGRLGGKRWRPLARKTKVASTTLSAYRLLVLVRIAAVAFFIMWRVVNVNNDAVWLWAMSVICEIWFSVVWLLDQITKLSPINRVANTYVLKEKFESKSDVNPTGYKLPGIDVFVNSADPSKEPPLVTANTMLSVLAADYPADKLTCYLSDDAGSLLTYETMAETANFATLWVPFCRKHGIEPRNPESYFNLKRDPYKDKMRPDFVGDRRLVKREYDEFKVRINGLPEVIRKRSNKLNSLKQTIMQQQLQPGEDTEVGKMVKKLKATWMADETPWSGTWIKPTKEHARSDHPGIIQVMIRPPSNEPQHGNTDGGCGVQLNFTDVDVRLPMLIYLSREMRPGFEHNKKAGAMNALLRCSAVISNGPFVVDLDCDHYMYNSQAFREAMCFMMDRGAENVAFVQFPHRFEGVDPSDRYANHNRVFFDINMRALDGIQGPEYLGTCCMFRRISLYGFDPPRHKKKASCFDCCFPKRRVIINEVGEAEQPLQPSEEVLDDQAWRRKFGNSNIFINSIREAELNGRPLSDYAPMMSGRGADLLDVPYEPLTANRLTEAIGVLSCWYENRTDWGHRVGWIYGSICDTVITGYNMHDKGWCSVYCSAKPDGFRGTTPINLTDRLHQVNELVNKFTQKLLCYSVLSFDIFFLSFLTQLRQWAVGSIEIFFSGNNALLSGPRMKFLQRIAYFNVAIYPFTSIFLFLYCLVPALSLFTSQFIVQKLSLPFLVYLLVLSLTLCTVAGLEIKWSGITLKEWWQAEQMWMIGGTSAHLFAVFQGMLKVILGIEVKLPVKQELPADDDEEEFADLYIVKLTPLMIPPIIIMMINVIAIAVGVSRAIYGTHTNWGKVLGGVLLSLWVLSHYLPFVKGLVGRRGRTPALVFIWAGLISITVALLIIAIDPPPNFRSQIGGPFSFP</sequence>
<evidence type="ECO:0000313" key="11">
    <source>
        <dbReference type="EMBL" id="KAJ1695285.1"/>
    </source>
</evidence>
<feature type="transmembrane region" description="Helical" evidence="10">
    <location>
        <begin position="250"/>
        <end position="271"/>
    </location>
</feature>
<dbReference type="OrthoDB" id="606913at2759"/>
<dbReference type="Pfam" id="PF03552">
    <property type="entry name" value="Cellulose_synt"/>
    <property type="match status" value="2"/>
</dbReference>
<keyword evidence="5 10" id="KW-1133">Transmembrane helix</keyword>
<feature type="transmembrane region" description="Helical" evidence="10">
    <location>
        <begin position="939"/>
        <end position="960"/>
    </location>
</feature>
<dbReference type="InterPro" id="IPR005150">
    <property type="entry name" value="Cellulose_synth"/>
</dbReference>
<evidence type="ECO:0000256" key="7">
    <source>
        <dbReference type="ARBA" id="ARBA00023316"/>
    </source>
</evidence>
<dbReference type="GO" id="GO:0071669">
    <property type="term" value="P:plant-type cell wall organization or biogenesis"/>
    <property type="evidence" value="ECO:0007669"/>
    <property type="project" value="UniProtKB-ARBA"/>
</dbReference>
<keyword evidence="2" id="KW-0328">Glycosyltransferase</keyword>
<name>A0A9Q0CK74_9POAL</name>
<accession>A0A9Q0CK74</accession>
<feature type="transmembrane region" description="Helical" evidence="10">
    <location>
        <begin position="1037"/>
        <end position="1056"/>
    </location>
</feature>
<dbReference type="PANTHER" id="PTHR13301">
    <property type="entry name" value="X-BOX TRANSCRIPTION FACTOR-RELATED"/>
    <property type="match status" value="1"/>
</dbReference>
<dbReference type="GO" id="GO:0016020">
    <property type="term" value="C:membrane"/>
    <property type="evidence" value="ECO:0007669"/>
    <property type="project" value="InterPro"/>
</dbReference>
<evidence type="ECO:0000256" key="3">
    <source>
        <dbReference type="ARBA" id="ARBA00022679"/>
    </source>
</evidence>
<dbReference type="GO" id="GO:0071555">
    <property type="term" value="P:cell wall organization"/>
    <property type="evidence" value="ECO:0007669"/>
    <property type="project" value="UniProtKB-KW"/>
</dbReference>
<evidence type="ECO:0000256" key="5">
    <source>
        <dbReference type="ARBA" id="ARBA00022989"/>
    </source>
</evidence>
<evidence type="ECO:0000256" key="10">
    <source>
        <dbReference type="SAM" id="Phobius"/>
    </source>
</evidence>
<evidence type="ECO:0000313" key="12">
    <source>
        <dbReference type="Proteomes" id="UP001151287"/>
    </source>
</evidence>
<feature type="binding site" evidence="9">
    <location>
        <position position="571"/>
    </location>
    <ligand>
        <name>Mn(2+)</name>
        <dbReference type="ChEBI" id="CHEBI:29035"/>
    </ligand>
</feature>
<comment type="caution">
    <text evidence="11">The sequence shown here is derived from an EMBL/GenBank/DDBJ whole genome shotgun (WGS) entry which is preliminary data.</text>
</comment>
<dbReference type="AlphaFoldDB" id="A0A9Q0CK74"/>
<dbReference type="SUPFAM" id="SSF53448">
    <property type="entry name" value="Nucleotide-diphospho-sugar transferases"/>
    <property type="match status" value="1"/>
</dbReference>
<keyword evidence="7" id="KW-0961">Cell wall biogenesis/degradation</keyword>
<keyword evidence="4 10" id="KW-0812">Transmembrane</keyword>
<feature type="binding site" evidence="8">
    <location>
        <position position="346"/>
    </location>
    <ligand>
        <name>UDP-alpha-D-glucose</name>
        <dbReference type="ChEBI" id="CHEBI:58885"/>
    </ligand>
</feature>
<evidence type="ECO:0008006" key="13">
    <source>
        <dbReference type="Google" id="ProtNLM"/>
    </source>
</evidence>
<feature type="binding site" evidence="8">
    <location>
        <position position="376"/>
    </location>
    <ligand>
        <name>UDP-alpha-D-glucose</name>
        <dbReference type="ChEBI" id="CHEBI:58885"/>
    </ligand>
</feature>
<protein>
    <recommendedName>
        <fullName evidence="13">Cellulose synthase-like protein D2</fullName>
    </recommendedName>
</protein>
<feature type="transmembrane region" description="Helical" evidence="10">
    <location>
        <begin position="277"/>
        <end position="297"/>
    </location>
</feature>
<dbReference type="InterPro" id="IPR029044">
    <property type="entry name" value="Nucleotide-diphossugar_trans"/>
</dbReference>
<feature type="binding site" evidence="8">
    <location>
        <position position="347"/>
    </location>
    <ligand>
        <name>UDP-alpha-D-glucose</name>
        <dbReference type="ChEBI" id="CHEBI:58885"/>
    </ligand>
</feature>
<evidence type="ECO:0000256" key="8">
    <source>
        <dbReference type="PIRSR" id="PIRSR605150-2"/>
    </source>
</evidence>
<evidence type="ECO:0000256" key="1">
    <source>
        <dbReference type="ARBA" id="ARBA00004127"/>
    </source>
</evidence>
<dbReference type="Gene3D" id="3.90.550.10">
    <property type="entry name" value="Spore Coat Polysaccharide Biosynthesis Protein SpsA, Chain A"/>
    <property type="match status" value="1"/>
</dbReference>
<evidence type="ECO:0000256" key="4">
    <source>
        <dbReference type="ARBA" id="ARBA00022692"/>
    </source>
</evidence>
<organism evidence="11 12">
    <name type="scientific">Rhynchospora breviuscula</name>
    <dbReference type="NCBI Taxonomy" id="2022672"/>
    <lineage>
        <taxon>Eukaryota</taxon>
        <taxon>Viridiplantae</taxon>
        <taxon>Streptophyta</taxon>
        <taxon>Embryophyta</taxon>
        <taxon>Tracheophyta</taxon>
        <taxon>Spermatophyta</taxon>
        <taxon>Magnoliopsida</taxon>
        <taxon>Liliopsida</taxon>
        <taxon>Poales</taxon>
        <taxon>Cyperaceae</taxon>
        <taxon>Cyperoideae</taxon>
        <taxon>Rhynchosporeae</taxon>
        <taxon>Rhynchospora</taxon>
    </lineage>
</organism>
<dbReference type="Proteomes" id="UP001151287">
    <property type="component" value="Unassembled WGS sequence"/>
</dbReference>
<feature type="binding site" evidence="8">
    <location>
        <position position="570"/>
    </location>
    <ligand>
        <name>UDP-alpha-D-glucose</name>
        <dbReference type="ChEBI" id="CHEBI:58885"/>
    </ligand>
</feature>
<proteinExistence type="predicted"/>
<feature type="binding site" evidence="9">
    <location>
        <position position="595"/>
    </location>
    <ligand>
        <name>Mn(2+)</name>
        <dbReference type="ChEBI" id="CHEBI:29035"/>
    </ligand>
</feature>
<keyword evidence="12" id="KW-1185">Reference proteome</keyword>
<keyword evidence="3" id="KW-0808">Transferase</keyword>
<dbReference type="GO" id="GO:0030244">
    <property type="term" value="P:cellulose biosynthetic process"/>
    <property type="evidence" value="ECO:0007669"/>
    <property type="project" value="InterPro"/>
</dbReference>
<dbReference type="GO" id="GO:0016760">
    <property type="term" value="F:cellulose synthase (UDP-forming) activity"/>
    <property type="evidence" value="ECO:0007669"/>
    <property type="project" value="InterPro"/>
</dbReference>
<reference evidence="11" key="1">
    <citation type="journal article" date="2022" name="Cell">
        <title>Repeat-based holocentromeres influence genome architecture and karyotype evolution.</title>
        <authorList>
            <person name="Hofstatter P.G."/>
            <person name="Thangavel G."/>
            <person name="Lux T."/>
            <person name="Neumann P."/>
            <person name="Vondrak T."/>
            <person name="Novak P."/>
            <person name="Zhang M."/>
            <person name="Costa L."/>
            <person name="Castellani M."/>
            <person name="Scott A."/>
            <person name="Toegelov H."/>
            <person name="Fuchs J."/>
            <person name="Mata-Sucre Y."/>
            <person name="Dias Y."/>
            <person name="Vanzela A.L.L."/>
            <person name="Huettel B."/>
            <person name="Almeida C.C.S."/>
            <person name="Simkova H."/>
            <person name="Souza G."/>
            <person name="Pedrosa-Harand A."/>
            <person name="Macas J."/>
            <person name="Mayer K.F.X."/>
            <person name="Houben A."/>
            <person name="Marques A."/>
        </authorList>
    </citation>
    <scope>NUCLEOTIDE SEQUENCE</scope>
    <source>
        <strain evidence="11">RhyBre1mFocal</strain>
    </source>
</reference>
<evidence type="ECO:0000256" key="2">
    <source>
        <dbReference type="ARBA" id="ARBA00022676"/>
    </source>
</evidence>